<keyword evidence="4" id="KW-1185">Reference proteome</keyword>
<feature type="region of interest" description="Disordered" evidence="1">
    <location>
        <begin position="464"/>
        <end position="496"/>
    </location>
</feature>
<feature type="transmembrane region" description="Helical" evidence="2">
    <location>
        <begin position="601"/>
        <end position="620"/>
    </location>
</feature>
<protein>
    <submittedName>
        <fullName evidence="3">Uncharacterized protein</fullName>
    </submittedName>
</protein>
<keyword evidence="2" id="KW-1133">Transmembrane helix</keyword>
<proteinExistence type="predicted"/>
<reference evidence="3 4" key="1">
    <citation type="submission" date="2016-08" db="EMBL/GenBank/DDBJ databases">
        <title>Genomes of anaerobic fungi encode conserved fungal cellulosomes for biomass hydrolysis.</title>
        <authorList>
            <consortium name="DOE Joint Genome Institute"/>
            <person name="Haitjema C.H."/>
            <person name="Gilmore S.P."/>
            <person name="Henske J.K."/>
            <person name="Solomon K.V."/>
            <person name="De Groot R."/>
            <person name="Kuo A."/>
            <person name="Mondo S.J."/>
            <person name="Salamov A.A."/>
            <person name="Labutti K."/>
            <person name="Zhao Z."/>
            <person name="Chiniquy J."/>
            <person name="Barry K."/>
            <person name="Brewer H.M."/>
            <person name="Purvine S.O."/>
            <person name="Wright A.T."/>
            <person name="Boxma B."/>
            <person name="Van Alen T."/>
            <person name="Hackstein J.H."/>
            <person name="Baker S.E."/>
            <person name="Grigoriev I.V."/>
            <person name="O'Malley M.A."/>
        </authorList>
    </citation>
    <scope>NUCLEOTIDE SEQUENCE [LARGE SCALE GENOMIC DNA]</scope>
    <source>
        <strain evidence="4">finn</strain>
    </source>
</reference>
<dbReference type="EMBL" id="MCFH01000032">
    <property type="protein sequence ID" value="ORX47104.1"/>
    <property type="molecule type" value="Genomic_DNA"/>
</dbReference>
<gene>
    <name evidence="3" type="ORF">BCR36DRAFT_413759</name>
</gene>
<evidence type="ECO:0000313" key="3">
    <source>
        <dbReference type="EMBL" id="ORX47104.1"/>
    </source>
</evidence>
<comment type="caution">
    <text evidence="3">The sequence shown here is derived from an EMBL/GenBank/DDBJ whole genome shotgun (WGS) entry which is preliminary data.</text>
</comment>
<name>A0A1Y1V6D8_9FUNG</name>
<evidence type="ECO:0000256" key="2">
    <source>
        <dbReference type="SAM" id="Phobius"/>
    </source>
</evidence>
<reference evidence="3 4" key="2">
    <citation type="submission" date="2016-08" db="EMBL/GenBank/DDBJ databases">
        <title>Pervasive Adenine N6-methylation of Active Genes in Fungi.</title>
        <authorList>
            <consortium name="DOE Joint Genome Institute"/>
            <person name="Mondo S.J."/>
            <person name="Dannebaum R.O."/>
            <person name="Kuo R.C."/>
            <person name="Labutti K."/>
            <person name="Haridas S."/>
            <person name="Kuo A."/>
            <person name="Salamov A."/>
            <person name="Ahrendt S.R."/>
            <person name="Lipzen A."/>
            <person name="Sullivan W."/>
            <person name="Andreopoulos W.B."/>
            <person name="Clum A."/>
            <person name="Lindquist E."/>
            <person name="Daum C."/>
            <person name="Ramamoorthy G.K."/>
            <person name="Gryganskyi A."/>
            <person name="Culley D."/>
            <person name="Magnuson J.K."/>
            <person name="James T.Y."/>
            <person name="O'Malley M.A."/>
            <person name="Stajich J.E."/>
            <person name="Spatafora J.W."/>
            <person name="Visel A."/>
            <person name="Grigoriev I.V."/>
        </authorList>
    </citation>
    <scope>NUCLEOTIDE SEQUENCE [LARGE SCALE GENOMIC DNA]</scope>
    <source>
        <strain evidence="4">finn</strain>
    </source>
</reference>
<organism evidence="3 4">
    <name type="scientific">Piromyces finnis</name>
    <dbReference type="NCBI Taxonomy" id="1754191"/>
    <lineage>
        <taxon>Eukaryota</taxon>
        <taxon>Fungi</taxon>
        <taxon>Fungi incertae sedis</taxon>
        <taxon>Chytridiomycota</taxon>
        <taxon>Chytridiomycota incertae sedis</taxon>
        <taxon>Neocallimastigomycetes</taxon>
        <taxon>Neocallimastigales</taxon>
        <taxon>Neocallimastigaceae</taxon>
        <taxon>Piromyces</taxon>
    </lineage>
</organism>
<dbReference type="AlphaFoldDB" id="A0A1Y1V6D8"/>
<keyword evidence="2" id="KW-0472">Membrane</keyword>
<keyword evidence="2" id="KW-0812">Transmembrane</keyword>
<evidence type="ECO:0000256" key="1">
    <source>
        <dbReference type="SAM" id="MobiDB-lite"/>
    </source>
</evidence>
<accession>A0A1Y1V6D8</accession>
<feature type="compositionally biased region" description="Acidic residues" evidence="1">
    <location>
        <begin position="483"/>
        <end position="496"/>
    </location>
</feature>
<sequence length="676" mass="80986">MEIKKIVRDTKKRKNETLEYSDHKEKLIHNTKRKKRGPKIGFIQNKVNDELKKILEQSDIPCEIENGEVVIKNVFNSDSLIKNKEKMNENGNFSANANSNINKRNIIPGSFDEFIENLNTLYRDYLNPSENENEEMLNNSHFVFSLDEFKNKNNPTTYRELYLKEYTPKDSFQEFKFDNTTETLYIDFNLISDFFKYAFSISLAINPGVLLMKIKQKTLLPGLLFAIYATAYLYRPNCDKEKYNFYLSRSKYYLFKTLHKENIQNLQTAHIIANIEPGTYSSYILSGFMVRLLKMFKNTKDINAKEYIDFYYGYINSELLLNLTCNCLPENFSWLDEAIPKVLLDHLILFGNHPLERLQIKTISVTRFLVKVLNHIRCRRKGEFDKNEFKKLIDESDDMLGILIEDYNFIQSNKFKNSLTHQYYIHALFTIAKMLLYNIELSPYVYKKKISFSNKYINIKTRNTTNHNYDENDSRSSSHNNMNDEEDDGDDDDDSQLEFDYKNRDFREKYDKYCILKNIKFSGFNYKLYDKEEEEKEEESKRLDKDSDPLEFLELHPLIKDFDYKKYYHLCFENAEWSKLILRRVNERLQNYPNRAHYPCYLGFIFYHLGLFYMMIYANLKLEQFKEDIEYFHEQIKVMNEPYISFYYDKLYENAKKEAYDAFLEDSLIFCPRGLI</sequence>
<dbReference type="Proteomes" id="UP000193719">
    <property type="component" value="Unassembled WGS sequence"/>
</dbReference>
<evidence type="ECO:0000313" key="4">
    <source>
        <dbReference type="Proteomes" id="UP000193719"/>
    </source>
</evidence>
<dbReference type="OrthoDB" id="2146802at2759"/>